<dbReference type="Gene3D" id="1.10.10.10">
    <property type="entry name" value="Winged helix-like DNA-binding domain superfamily/Winged helix DNA-binding domain"/>
    <property type="match status" value="1"/>
</dbReference>
<evidence type="ECO:0000256" key="5">
    <source>
        <dbReference type="ARBA" id="ARBA00023163"/>
    </source>
</evidence>
<keyword evidence="2" id="KW-0805">Transcription regulation</keyword>
<name>A0A1M4EJ11_9ACTN</name>
<dbReference type="Pfam" id="PF08281">
    <property type="entry name" value="Sigma70_r4_2"/>
    <property type="match status" value="1"/>
</dbReference>
<dbReference type="InterPro" id="IPR039425">
    <property type="entry name" value="RNA_pol_sigma-70-like"/>
</dbReference>
<dbReference type="InterPro" id="IPR014284">
    <property type="entry name" value="RNA_pol_sigma-70_dom"/>
</dbReference>
<dbReference type="EMBL" id="LT559118">
    <property type="protein sequence ID" value="SBO98668.1"/>
    <property type="molecule type" value="Genomic_DNA"/>
</dbReference>
<dbReference type="InterPro" id="IPR036388">
    <property type="entry name" value="WH-like_DNA-bd_sf"/>
</dbReference>
<dbReference type="InterPro" id="IPR013325">
    <property type="entry name" value="RNA_pol_sigma_r2"/>
</dbReference>
<dbReference type="SUPFAM" id="SSF88659">
    <property type="entry name" value="Sigma3 and sigma4 domains of RNA polymerase sigma factors"/>
    <property type="match status" value="1"/>
</dbReference>
<reference evidence="8" key="1">
    <citation type="submission" date="2016-04" db="EMBL/GenBank/DDBJ databases">
        <authorList>
            <person name="Evans L.H."/>
            <person name="Alamgir A."/>
            <person name="Owens N."/>
            <person name="Weber N.D."/>
            <person name="Virtaneva K."/>
            <person name="Barbian K."/>
            <person name="Babar A."/>
            <person name="Rosenke K."/>
        </authorList>
    </citation>
    <scope>NUCLEOTIDE SEQUENCE</scope>
    <source>
        <strain evidence="8">Nono1</strain>
    </source>
</reference>
<dbReference type="GO" id="GO:0016987">
    <property type="term" value="F:sigma factor activity"/>
    <property type="evidence" value="ECO:0007669"/>
    <property type="project" value="UniProtKB-KW"/>
</dbReference>
<dbReference type="PANTHER" id="PTHR43133:SF8">
    <property type="entry name" value="RNA POLYMERASE SIGMA FACTOR HI_1459-RELATED"/>
    <property type="match status" value="1"/>
</dbReference>
<proteinExistence type="inferred from homology"/>
<dbReference type="NCBIfam" id="TIGR02937">
    <property type="entry name" value="sigma70-ECF"/>
    <property type="match status" value="1"/>
</dbReference>
<evidence type="ECO:0000259" key="7">
    <source>
        <dbReference type="Pfam" id="PF08281"/>
    </source>
</evidence>
<dbReference type="InterPro" id="IPR013324">
    <property type="entry name" value="RNA_pol_sigma_r3/r4-like"/>
</dbReference>
<dbReference type="Gene3D" id="1.10.1740.10">
    <property type="match status" value="1"/>
</dbReference>
<evidence type="ECO:0000259" key="6">
    <source>
        <dbReference type="Pfam" id="PF04542"/>
    </source>
</evidence>
<dbReference type="PANTHER" id="PTHR43133">
    <property type="entry name" value="RNA POLYMERASE ECF-TYPE SIGMA FACTO"/>
    <property type="match status" value="1"/>
</dbReference>
<accession>A0A1M4EJ11</accession>
<protein>
    <submittedName>
        <fullName evidence="8">RNA polymerase ECF-subfamily sigma factor</fullName>
    </submittedName>
</protein>
<keyword evidence="5" id="KW-0804">Transcription</keyword>
<dbReference type="AlphaFoldDB" id="A0A1M4EJ11"/>
<evidence type="ECO:0000256" key="3">
    <source>
        <dbReference type="ARBA" id="ARBA00023082"/>
    </source>
</evidence>
<dbReference type="CDD" id="cd06171">
    <property type="entry name" value="Sigma70_r4"/>
    <property type="match status" value="1"/>
</dbReference>
<dbReference type="InterPro" id="IPR013249">
    <property type="entry name" value="RNA_pol_sigma70_r4_t2"/>
</dbReference>
<dbReference type="Pfam" id="PF04542">
    <property type="entry name" value="Sigma70_r2"/>
    <property type="match status" value="1"/>
</dbReference>
<feature type="domain" description="RNA polymerase sigma-70 region 2" evidence="6">
    <location>
        <begin position="29"/>
        <end position="97"/>
    </location>
</feature>
<evidence type="ECO:0000313" key="8">
    <source>
        <dbReference type="EMBL" id="SBO98668.1"/>
    </source>
</evidence>
<keyword evidence="3" id="KW-0731">Sigma factor</keyword>
<dbReference type="InterPro" id="IPR007627">
    <property type="entry name" value="RNA_pol_sigma70_r2"/>
</dbReference>
<dbReference type="SUPFAM" id="SSF88946">
    <property type="entry name" value="Sigma2 domain of RNA polymerase sigma factors"/>
    <property type="match status" value="1"/>
</dbReference>
<gene>
    <name evidence="8" type="ORF">BN4615_P8184</name>
</gene>
<evidence type="ECO:0000256" key="1">
    <source>
        <dbReference type="ARBA" id="ARBA00010641"/>
    </source>
</evidence>
<evidence type="ECO:0000256" key="4">
    <source>
        <dbReference type="ARBA" id="ARBA00023125"/>
    </source>
</evidence>
<dbReference type="GO" id="GO:0003677">
    <property type="term" value="F:DNA binding"/>
    <property type="evidence" value="ECO:0007669"/>
    <property type="project" value="UniProtKB-KW"/>
</dbReference>
<dbReference type="GO" id="GO:0006352">
    <property type="term" value="P:DNA-templated transcription initiation"/>
    <property type="evidence" value="ECO:0007669"/>
    <property type="project" value="InterPro"/>
</dbReference>
<comment type="similarity">
    <text evidence="1">Belongs to the sigma-70 factor family. ECF subfamily.</text>
</comment>
<feature type="domain" description="RNA polymerase sigma factor 70 region 4 type 2" evidence="7">
    <location>
        <begin position="129"/>
        <end position="180"/>
    </location>
</feature>
<keyword evidence="4" id="KW-0238">DNA-binding</keyword>
<sequence length="196" mass="21760">MTRALPDQEVSDAAIIEESRNDPERFAALFDRHYFQIHGYAAQRLGQSLADDVAAETFLTAFDRRDRYDLSREDARPWLYGIVTNLIARHHRAEARRYRALARSPLARADEGHADQVASRIDAQLQRAPLMAALAQIPRTHREVLLLVAWGGLSSEEAAQALGITGAAVRTRLHRARKTLRACLNGAEPATAGKDG</sequence>
<organism evidence="8">
    <name type="scientific">Nonomuraea gerenzanensis</name>
    <dbReference type="NCBI Taxonomy" id="93944"/>
    <lineage>
        <taxon>Bacteria</taxon>
        <taxon>Bacillati</taxon>
        <taxon>Actinomycetota</taxon>
        <taxon>Actinomycetes</taxon>
        <taxon>Streptosporangiales</taxon>
        <taxon>Streptosporangiaceae</taxon>
        <taxon>Nonomuraea</taxon>
    </lineage>
</organism>
<evidence type="ECO:0000256" key="2">
    <source>
        <dbReference type="ARBA" id="ARBA00023015"/>
    </source>
</evidence>